<dbReference type="Pfam" id="PF14240">
    <property type="entry name" value="YHYH"/>
    <property type="match status" value="1"/>
</dbReference>
<reference evidence="2 3" key="1">
    <citation type="submission" date="2018-03" db="EMBL/GenBank/DDBJ databases">
        <title>Genomic Encyclopedia of Archaeal and Bacterial Type Strains, Phase II (KMG-II): from individual species to whole genera.</title>
        <authorList>
            <person name="Goeker M."/>
        </authorList>
    </citation>
    <scope>NUCLEOTIDE SEQUENCE [LARGE SCALE GENOMIC DNA]</scope>
    <source>
        <strain evidence="2 3">DSM 25027</strain>
    </source>
</reference>
<proteinExistence type="predicted"/>
<evidence type="ECO:0000313" key="3">
    <source>
        <dbReference type="Proteomes" id="UP000237640"/>
    </source>
</evidence>
<feature type="domain" description="YHYH" evidence="1">
    <location>
        <begin position="109"/>
        <end position="305"/>
    </location>
</feature>
<name>A0A2T0MFQ0_9FLAO</name>
<dbReference type="RefSeq" id="WP_106143382.1">
    <property type="nucleotide sequence ID" value="NZ_PVYX01000001.1"/>
</dbReference>
<protein>
    <submittedName>
        <fullName evidence="2">YHYH protein</fullName>
    </submittedName>
</protein>
<accession>A0A2T0MFQ0</accession>
<dbReference type="EMBL" id="PVYX01000001">
    <property type="protein sequence ID" value="PRX56399.1"/>
    <property type="molecule type" value="Genomic_DNA"/>
</dbReference>
<dbReference type="PROSITE" id="PS51257">
    <property type="entry name" value="PROKAR_LIPOPROTEIN"/>
    <property type="match status" value="1"/>
</dbReference>
<dbReference type="OrthoDB" id="665834at2"/>
<dbReference type="InterPro" id="IPR025924">
    <property type="entry name" value="YHYH_dom"/>
</dbReference>
<organism evidence="2 3">
    <name type="scientific">Flagellimonas meridianipacifica</name>
    <dbReference type="NCBI Taxonomy" id="1080225"/>
    <lineage>
        <taxon>Bacteria</taxon>
        <taxon>Pseudomonadati</taxon>
        <taxon>Bacteroidota</taxon>
        <taxon>Flavobacteriia</taxon>
        <taxon>Flavobacteriales</taxon>
        <taxon>Flavobacteriaceae</taxon>
        <taxon>Flagellimonas</taxon>
    </lineage>
</organism>
<evidence type="ECO:0000259" key="1">
    <source>
        <dbReference type="Pfam" id="PF14240"/>
    </source>
</evidence>
<dbReference type="AlphaFoldDB" id="A0A2T0MFQ0"/>
<dbReference type="Proteomes" id="UP000237640">
    <property type="component" value="Unassembled WGS sequence"/>
</dbReference>
<comment type="caution">
    <text evidence="2">The sequence shown here is derived from an EMBL/GenBank/DDBJ whole genome shotgun (WGS) entry which is preliminary data.</text>
</comment>
<sequence>MKSLRHISCIAFVFFVSCSTSDDSEVTLLEDDSDSLLDCTNPSSIFTINLDPTDCDIDIETELGIVSLYSESISGTTRKITINGVANHLVGEFPNSGNPSTIAETKENYTMTMEPELAASVTNGQGYTMAIYFSGVVGEPYTAEYFVGSDGTINRDWNITTLQSERSLGLDCNNAHAQPTGRYHYHGTPSNYVSLEGIDGSEMVKIGYAADGFPIYYKYAYADDGVTLVDLSSGYQLKTIERGGDGIGAPNGCPDGLYFQDYEYVDGISSLDECNGMFGKTPESDNEYFYVVTDNFPSSPLCFSGTPDSSFSFK</sequence>
<evidence type="ECO:0000313" key="2">
    <source>
        <dbReference type="EMBL" id="PRX56399.1"/>
    </source>
</evidence>
<gene>
    <name evidence="2" type="ORF">CLV81_0396</name>
</gene>
<keyword evidence="3" id="KW-1185">Reference proteome</keyword>